<organism evidence="1 2">
    <name type="scientific">Pelagimonas phthalicica</name>
    <dbReference type="NCBI Taxonomy" id="1037362"/>
    <lineage>
        <taxon>Bacteria</taxon>
        <taxon>Pseudomonadati</taxon>
        <taxon>Pseudomonadota</taxon>
        <taxon>Alphaproteobacteria</taxon>
        <taxon>Rhodobacterales</taxon>
        <taxon>Roseobacteraceae</taxon>
        <taxon>Pelagimonas</taxon>
    </lineage>
</organism>
<reference evidence="2" key="1">
    <citation type="submission" date="2017-05" db="EMBL/GenBank/DDBJ databases">
        <authorList>
            <person name="Rodrigo-Torres L."/>
            <person name="Arahal R. D."/>
            <person name="Lucena T."/>
        </authorList>
    </citation>
    <scope>NUCLEOTIDE SEQUENCE [LARGE SCALE GENOMIC DNA]</scope>
    <source>
        <strain evidence="2">CECT 8649</strain>
    </source>
</reference>
<dbReference type="Proteomes" id="UP000225972">
    <property type="component" value="Unassembled WGS sequence"/>
</dbReference>
<dbReference type="Gene3D" id="3.10.129.10">
    <property type="entry name" value="Hotdog Thioesterase"/>
    <property type="match status" value="1"/>
</dbReference>
<accession>A0A238J753</accession>
<dbReference type="Pfam" id="PF13279">
    <property type="entry name" value="4HBT_2"/>
    <property type="match status" value="1"/>
</dbReference>
<evidence type="ECO:0000313" key="1">
    <source>
        <dbReference type="EMBL" id="SMX25987.1"/>
    </source>
</evidence>
<dbReference type="OrthoDB" id="7204167at2"/>
<dbReference type="InterPro" id="IPR050563">
    <property type="entry name" value="4-hydroxybenzoyl-CoA_TE"/>
</dbReference>
<dbReference type="CDD" id="cd00586">
    <property type="entry name" value="4HBT"/>
    <property type="match status" value="1"/>
</dbReference>
<dbReference type="InterPro" id="IPR029069">
    <property type="entry name" value="HotDog_dom_sf"/>
</dbReference>
<proteinExistence type="predicted"/>
<dbReference type="EMBL" id="FXXP01000001">
    <property type="protein sequence ID" value="SMX25987.1"/>
    <property type="molecule type" value="Genomic_DNA"/>
</dbReference>
<evidence type="ECO:0000313" key="2">
    <source>
        <dbReference type="Proteomes" id="UP000225972"/>
    </source>
</evidence>
<gene>
    <name evidence="1" type="ORF">TRP8649_00059</name>
</gene>
<sequence>MHFHFPQKVLFKHCDPAGIVFYPRFFEMINDAVEAMFSDALRWPFEEIHPDQGVPTASISVQFKAPCRHGDQLVLAVEIKAIGTSSLTLRTRATAQDQLRFEADHTLVCVGADGRPTAWPDDMRHKITGLMEGRT</sequence>
<dbReference type="PANTHER" id="PTHR31793">
    <property type="entry name" value="4-HYDROXYBENZOYL-COA THIOESTERASE FAMILY MEMBER"/>
    <property type="match status" value="1"/>
</dbReference>
<name>A0A238J753_9RHOB</name>
<dbReference type="PANTHER" id="PTHR31793:SF24">
    <property type="entry name" value="LONG-CHAIN ACYL-COA THIOESTERASE FADM"/>
    <property type="match status" value="1"/>
</dbReference>
<protein>
    <submittedName>
        <fullName evidence="1">Acyl-CoA thioesterase YbgC</fullName>
    </submittedName>
</protein>
<keyword evidence="2" id="KW-1185">Reference proteome</keyword>
<dbReference type="SUPFAM" id="SSF54637">
    <property type="entry name" value="Thioesterase/thiol ester dehydrase-isomerase"/>
    <property type="match status" value="1"/>
</dbReference>
<dbReference type="AlphaFoldDB" id="A0A238J753"/>
<dbReference type="GO" id="GO:0047617">
    <property type="term" value="F:fatty acyl-CoA hydrolase activity"/>
    <property type="evidence" value="ECO:0007669"/>
    <property type="project" value="TreeGrafter"/>
</dbReference>
<dbReference type="RefSeq" id="WP_099241520.1">
    <property type="nucleotide sequence ID" value="NZ_FXXP01000001.1"/>
</dbReference>